<dbReference type="GO" id="GO:0016020">
    <property type="term" value="C:membrane"/>
    <property type="evidence" value="ECO:0007669"/>
    <property type="project" value="UniProtKB-SubCell"/>
</dbReference>
<dbReference type="InterPro" id="IPR036259">
    <property type="entry name" value="MFS_trans_sf"/>
</dbReference>
<dbReference type="AlphaFoldDB" id="A0AA86P3S5"/>
<comment type="subcellular location">
    <subcellularLocation>
        <location evidence="1">Membrane</location>
        <topology evidence="1">Multi-pass membrane protein</topology>
    </subcellularLocation>
</comment>
<evidence type="ECO:0000256" key="4">
    <source>
        <dbReference type="ARBA" id="ARBA00023136"/>
    </source>
</evidence>
<evidence type="ECO:0000313" key="8">
    <source>
        <dbReference type="EMBL" id="CAL5974912.1"/>
    </source>
</evidence>
<keyword evidence="2 5" id="KW-0812">Transmembrane</keyword>
<reference evidence="8 9" key="2">
    <citation type="submission" date="2024-07" db="EMBL/GenBank/DDBJ databases">
        <authorList>
            <person name="Akdeniz Z."/>
        </authorList>
    </citation>
    <scope>NUCLEOTIDE SEQUENCE [LARGE SCALE GENOMIC DNA]</scope>
</reference>
<dbReference type="InterPro" id="IPR005828">
    <property type="entry name" value="MFS_sugar_transport-like"/>
</dbReference>
<evidence type="ECO:0000313" key="7">
    <source>
        <dbReference type="EMBL" id="CAI9930810.1"/>
    </source>
</evidence>
<dbReference type="EMBL" id="CAXDID020000005">
    <property type="protein sequence ID" value="CAL5974912.1"/>
    <property type="molecule type" value="Genomic_DNA"/>
</dbReference>
<dbReference type="GO" id="GO:0022857">
    <property type="term" value="F:transmembrane transporter activity"/>
    <property type="evidence" value="ECO:0007669"/>
    <property type="project" value="InterPro"/>
</dbReference>
<evidence type="ECO:0000256" key="3">
    <source>
        <dbReference type="ARBA" id="ARBA00022989"/>
    </source>
</evidence>
<accession>A0AA86P3S5</accession>
<feature type="domain" description="Major facilitator superfamily (MFS) profile" evidence="6">
    <location>
        <begin position="1"/>
        <end position="68"/>
    </location>
</feature>
<dbReference type="EMBL" id="CATOUU010000464">
    <property type="protein sequence ID" value="CAI9930810.1"/>
    <property type="molecule type" value="Genomic_DNA"/>
</dbReference>
<feature type="transmembrane region" description="Helical" evidence="5">
    <location>
        <begin position="20"/>
        <end position="38"/>
    </location>
</feature>
<dbReference type="Pfam" id="PF00083">
    <property type="entry name" value="Sugar_tr"/>
    <property type="match status" value="1"/>
</dbReference>
<comment type="caution">
    <text evidence="7">The sequence shown here is derived from an EMBL/GenBank/DDBJ whole genome shotgun (WGS) entry which is preliminary data.</text>
</comment>
<evidence type="ECO:0000256" key="2">
    <source>
        <dbReference type="ARBA" id="ARBA00022692"/>
    </source>
</evidence>
<keyword evidence="9" id="KW-1185">Reference proteome</keyword>
<reference evidence="7" key="1">
    <citation type="submission" date="2023-06" db="EMBL/GenBank/DDBJ databases">
        <authorList>
            <person name="Kurt Z."/>
        </authorList>
    </citation>
    <scope>NUCLEOTIDE SEQUENCE</scope>
</reference>
<feature type="transmembrane region" description="Helical" evidence="5">
    <location>
        <begin position="44"/>
        <end position="64"/>
    </location>
</feature>
<dbReference type="SUPFAM" id="SSF103473">
    <property type="entry name" value="MFS general substrate transporter"/>
    <property type="match status" value="1"/>
</dbReference>
<organism evidence="7">
    <name type="scientific">Hexamita inflata</name>
    <dbReference type="NCBI Taxonomy" id="28002"/>
    <lineage>
        <taxon>Eukaryota</taxon>
        <taxon>Metamonada</taxon>
        <taxon>Diplomonadida</taxon>
        <taxon>Hexamitidae</taxon>
        <taxon>Hexamitinae</taxon>
        <taxon>Hexamita</taxon>
    </lineage>
</organism>
<dbReference type="PROSITE" id="PS50850">
    <property type="entry name" value="MFS"/>
    <property type="match status" value="1"/>
</dbReference>
<keyword evidence="3 5" id="KW-1133">Transmembrane helix</keyword>
<evidence type="ECO:0000259" key="6">
    <source>
        <dbReference type="PROSITE" id="PS50850"/>
    </source>
</evidence>
<dbReference type="Gene3D" id="1.20.1250.20">
    <property type="entry name" value="MFS general substrate transporter like domains"/>
    <property type="match status" value="1"/>
</dbReference>
<dbReference type="Proteomes" id="UP001642409">
    <property type="component" value="Unassembled WGS sequence"/>
</dbReference>
<evidence type="ECO:0000256" key="5">
    <source>
        <dbReference type="SAM" id="Phobius"/>
    </source>
</evidence>
<evidence type="ECO:0000256" key="1">
    <source>
        <dbReference type="ARBA" id="ARBA00004141"/>
    </source>
</evidence>
<evidence type="ECO:0000313" key="9">
    <source>
        <dbReference type="Proteomes" id="UP001642409"/>
    </source>
</evidence>
<gene>
    <name evidence="7" type="ORF">HINF_LOCUS18455</name>
    <name evidence="8" type="ORF">HINF_LOCUS3090</name>
</gene>
<protein>
    <submittedName>
        <fullName evidence="7">Hexose transporter</fullName>
    </submittedName>
    <submittedName>
        <fullName evidence="8">Hexose_transporter</fullName>
    </submittedName>
</protein>
<name>A0AA86P3S5_9EUKA</name>
<sequence length="119" mass="13983">MFFSEMFPEKYKIRLNSLGYSVNWISSIISVFIFNFFVGGKEQYVYMFFGTMTLILGISGTLLAPETFHKSLAEIELQIRTWTQQERHTKKEKSDIVFKITKNQKQLNKYAADEFKSTL</sequence>
<dbReference type="InterPro" id="IPR020846">
    <property type="entry name" value="MFS_dom"/>
</dbReference>
<proteinExistence type="predicted"/>
<keyword evidence="4 5" id="KW-0472">Membrane</keyword>